<gene>
    <name evidence="1" type="ORF">OG515_20740</name>
</gene>
<evidence type="ECO:0000313" key="2">
    <source>
        <dbReference type="Proteomes" id="UP001432060"/>
    </source>
</evidence>
<evidence type="ECO:0000313" key="1">
    <source>
        <dbReference type="EMBL" id="WUT84440.1"/>
    </source>
</evidence>
<dbReference type="Proteomes" id="UP001432060">
    <property type="component" value="Chromosome"/>
</dbReference>
<name>A0ABZ1XP25_9ACTN</name>
<protein>
    <submittedName>
        <fullName evidence="1">Uncharacterized protein</fullName>
    </submittedName>
</protein>
<accession>A0ABZ1XP25</accession>
<proteinExistence type="predicted"/>
<dbReference type="EMBL" id="CP109019">
    <property type="protein sequence ID" value="WUT84440.1"/>
    <property type="molecule type" value="Genomic_DNA"/>
</dbReference>
<dbReference type="RefSeq" id="WP_329400813.1">
    <property type="nucleotide sequence ID" value="NZ_CP109019.1"/>
</dbReference>
<keyword evidence="2" id="KW-1185">Reference proteome</keyword>
<reference evidence="1" key="1">
    <citation type="submission" date="2022-10" db="EMBL/GenBank/DDBJ databases">
        <title>The complete genomes of actinobacterial strains from the NBC collection.</title>
        <authorList>
            <person name="Joergensen T.S."/>
            <person name="Alvarez Arevalo M."/>
            <person name="Sterndorff E.B."/>
            <person name="Faurdal D."/>
            <person name="Vuksanovic O."/>
            <person name="Mourched A.-S."/>
            <person name="Charusanti P."/>
            <person name="Shaw S."/>
            <person name="Blin K."/>
            <person name="Weber T."/>
        </authorList>
    </citation>
    <scope>NUCLEOTIDE SEQUENCE</scope>
    <source>
        <strain evidence="1">NBC_00668</strain>
    </source>
</reference>
<organism evidence="1 2">
    <name type="scientific">Streptomyces melanogenes</name>
    <dbReference type="NCBI Taxonomy" id="67326"/>
    <lineage>
        <taxon>Bacteria</taxon>
        <taxon>Bacillati</taxon>
        <taxon>Actinomycetota</taxon>
        <taxon>Actinomycetes</taxon>
        <taxon>Kitasatosporales</taxon>
        <taxon>Streptomycetaceae</taxon>
        <taxon>Streptomyces</taxon>
    </lineage>
</organism>
<sequence length="64" mass="6668">MIKPKVVHVVAFAPPGEPGPVWLALDTEVIIELTDDLARGVTYELGEQLGLSVAARDGIAGAAE</sequence>